<reference evidence="7" key="1">
    <citation type="submission" date="2021-04" db="EMBL/GenBank/DDBJ databases">
        <title>Genome based classification of Actinospica acidithermotolerans sp. nov., an actinobacterium isolated from an Indonesian hot spring.</title>
        <authorList>
            <person name="Kusuma A.B."/>
            <person name="Putra K.E."/>
            <person name="Nafisah S."/>
            <person name="Loh J."/>
            <person name="Nouioui I."/>
            <person name="Goodfellow M."/>
        </authorList>
    </citation>
    <scope>NUCLEOTIDE SEQUENCE</scope>
    <source>
        <strain evidence="7">CSCA 57</strain>
    </source>
</reference>
<comment type="caution">
    <text evidence="7">The sequence shown here is derived from an EMBL/GenBank/DDBJ whole genome shotgun (WGS) entry which is preliminary data.</text>
</comment>
<keyword evidence="2 3" id="KW-0186">Copper</keyword>
<dbReference type="AlphaFoldDB" id="A0A941EWB4"/>
<protein>
    <submittedName>
        <fullName evidence="7">SCO family protein</fullName>
    </submittedName>
</protein>
<dbReference type="PANTHER" id="PTHR12151">
    <property type="entry name" value="ELECTRON TRANSPORT PROTIN SCO1/SENC FAMILY MEMBER"/>
    <property type="match status" value="1"/>
</dbReference>
<dbReference type="Proteomes" id="UP000675781">
    <property type="component" value="Unassembled WGS sequence"/>
</dbReference>
<dbReference type="InterPro" id="IPR003782">
    <property type="entry name" value="SCO1/SenC"/>
</dbReference>
<gene>
    <name evidence="7" type="ORF">KDL01_29985</name>
</gene>
<evidence type="ECO:0000313" key="8">
    <source>
        <dbReference type="Proteomes" id="UP000675781"/>
    </source>
</evidence>
<accession>A0A941EWB4</accession>
<feature type="binding site" evidence="3">
    <location>
        <position position="102"/>
    </location>
    <ligand>
        <name>Cu cation</name>
        <dbReference type="ChEBI" id="CHEBI:23378"/>
    </ligand>
</feature>
<feature type="binding site" evidence="3">
    <location>
        <position position="106"/>
    </location>
    <ligand>
        <name>Cu cation</name>
        <dbReference type="ChEBI" id="CHEBI:23378"/>
    </ligand>
</feature>
<dbReference type="CDD" id="cd02968">
    <property type="entry name" value="SCO"/>
    <property type="match status" value="1"/>
</dbReference>
<comment type="similarity">
    <text evidence="1">Belongs to the SCO1/2 family.</text>
</comment>
<dbReference type="EMBL" id="JAGSOG010000212">
    <property type="protein sequence ID" value="MBR7837547.1"/>
    <property type="molecule type" value="Genomic_DNA"/>
</dbReference>
<evidence type="ECO:0000256" key="3">
    <source>
        <dbReference type="PIRSR" id="PIRSR603782-1"/>
    </source>
</evidence>
<evidence type="ECO:0000256" key="2">
    <source>
        <dbReference type="ARBA" id="ARBA00023008"/>
    </source>
</evidence>
<evidence type="ECO:0000313" key="7">
    <source>
        <dbReference type="EMBL" id="MBR7837547.1"/>
    </source>
</evidence>
<evidence type="ECO:0000256" key="5">
    <source>
        <dbReference type="SAM" id="SignalP"/>
    </source>
</evidence>
<sequence>MIGKNRAWLGTAAAITTAAAVLSSAGCAAQSAGKSPGASQYKPITVIDATGVSAAWPYYGTEVNPPLPKPDWTLTDTAGAAYDVQARTKGRITVLFFGYTSCADECPTMMADMAAALRTVPAAVADQVSVLFVTVDPAYDNGRRLSEWLGRFYPRFVGLTAPDATVIHDAGELGIPVDPPVKVDGVDSVRHGTAAEVFNQSGYANFFWGPKTSVLDIAHDLNQLTVRD</sequence>
<feature type="disulfide bond" description="Redox-active" evidence="4">
    <location>
        <begin position="102"/>
        <end position="106"/>
    </location>
</feature>
<dbReference type="Gene3D" id="3.40.30.10">
    <property type="entry name" value="Glutaredoxin"/>
    <property type="match status" value="1"/>
</dbReference>
<keyword evidence="4" id="KW-1015">Disulfide bond</keyword>
<keyword evidence="3" id="KW-0479">Metal-binding</keyword>
<keyword evidence="8" id="KW-1185">Reference proteome</keyword>
<name>A0A941EWB4_9ACTN</name>
<dbReference type="InterPro" id="IPR013766">
    <property type="entry name" value="Thioredoxin_domain"/>
</dbReference>
<evidence type="ECO:0000256" key="4">
    <source>
        <dbReference type="PIRSR" id="PIRSR603782-2"/>
    </source>
</evidence>
<dbReference type="PROSITE" id="PS51352">
    <property type="entry name" value="THIOREDOXIN_2"/>
    <property type="match status" value="1"/>
</dbReference>
<dbReference type="PANTHER" id="PTHR12151:SF25">
    <property type="entry name" value="LINALOOL DEHYDRATASE_ISOMERASE DOMAIN-CONTAINING PROTEIN"/>
    <property type="match status" value="1"/>
</dbReference>
<feature type="chain" id="PRO_5038505526" evidence="5">
    <location>
        <begin position="29"/>
        <end position="228"/>
    </location>
</feature>
<dbReference type="PROSITE" id="PS51257">
    <property type="entry name" value="PROKAR_LIPOPROTEIN"/>
    <property type="match status" value="1"/>
</dbReference>
<keyword evidence="5" id="KW-0732">Signal</keyword>
<feature type="binding site" evidence="3">
    <location>
        <position position="191"/>
    </location>
    <ligand>
        <name>Cu cation</name>
        <dbReference type="ChEBI" id="CHEBI:23378"/>
    </ligand>
</feature>
<evidence type="ECO:0000259" key="6">
    <source>
        <dbReference type="PROSITE" id="PS51352"/>
    </source>
</evidence>
<organism evidence="7 8">
    <name type="scientific">Actinospica durhamensis</name>
    <dbReference type="NCBI Taxonomy" id="1508375"/>
    <lineage>
        <taxon>Bacteria</taxon>
        <taxon>Bacillati</taxon>
        <taxon>Actinomycetota</taxon>
        <taxon>Actinomycetes</taxon>
        <taxon>Catenulisporales</taxon>
        <taxon>Actinospicaceae</taxon>
        <taxon>Actinospica</taxon>
    </lineage>
</organism>
<dbReference type="SUPFAM" id="SSF52833">
    <property type="entry name" value="Thioredoxin-like"/>
    <property type="match status" value="1"/>
</dbReference>
<dbReference type="InterPro" id="IPR036249">
    <property type="entry name" value="Thioredoxin-like_sf"/>
</dbReference>
<dbReference type="GO" id="GO:0046872">
    <property type="term" value="F:metal ion binding"/>
    <property type="evidence" value="ECO:0007669"/>
    <property type="project" value="UniProtKB-KW"/>
</dbReference>
<dbReference type="Pfam" id="PF02630">
    <property type="entry name" value="SCO1-SenC"/>
    <property type="match status" value="1"/>
</dbReference>
<proteinExistence type="inferred from homology"/>
<feature type="signal peptide" evidence="5">
    <location>
        <begin position="1"/>
        <end position="28"/>
    </location>
</feature>
<feature type="domain" description="Thioredoxin" evidence="6">
    <location>
        <begin position="63"/>
        <end position="191"/>
    </location>
</feature>
<evidence type="ECO:0000256" key="1">
    <source>
        <dbReference type="ARBA" id="ARBA00010996"/>
    </source>
</evidence>
<dbReference type="RefSeq" id="WP_212532014.1">
    <property type="nucleotide sequence ID" value="NZ_JAGSOG010000212.1"/>
</dbReference>